<accession>A0AA96GHH9</accession>
<dbReference type="RefSeq" id="WP_312642751.1">
    <property type="nucleotide sequence ID" value="NZ_CP116967.1"/>
</dbReference>
<evidence type="ECO:0000256" key="2">
    <source>
        <dbReference type="SAM" id="MobiDB-lite"/>
    </source>
</evidence>
<dbReference type="NCBIfam" id="TIGR01730">
    <property type="entry name" value="RND_mfp"/>
    <property type="match status" value="1"/>
</dbReference>
<feature type="region of interest" description="Disordered" evidence="2">
    <location>
        <begin position="256"/>
        <end position="285"/>
    </location>
</feature>
<evidence type="ECO:0000256" key="1">
    <source>
        <dbReference type="ARBA" id="ARBA00009477"/>
    </source>
</evidence>
<protein>
    <submittedName>
        <fullName evidence="3">Efflux RND transporter periplasmic adaptor subunit</fullName>
    </submittedName>
</protein>
<keyword evidence="4" id="KW-1185">Reference proteome</keyword>
<dbReference type="InterPro" id="IPR006143">
    <property type="entry name" value="RND_pump_MFP"/>
</dbReference>
<gene>
    <name evidence="3" type="ORF">PP769_17820</name>
</gene>
<dbReference type="PANTHER" id="PTHR30469:SF15">
    <property type="entry name" value="HLYD FAMILY OF SECRETION PROTEINS"/>
    <property type="match status" value="1"/>
</dbReference>
<dbReference type="GO" id="GO:0015562">
    <property type="term" value="F:efflux transmembrane transporter activity"/>
    <property type="evidence" value="ECO:0007669"/>
    <property type="project" value="TreeGrafter"/>
</dbReference>
<evidence type="ECO:0000313" key="3">
    <source>
        <dbReference type="EMBL" id="WNM57806.1"/>
    </source>
</evidence>
<reference evidence="3 4" key="1">
    <citation type="submission" date="2023-01" db="EMBL/GenBank/DDBJ databases">
        <title>Cultivation and genomic characterization of new, ubiquitous marine nitrite-oxidizing bacteria from the Nitrospirales.</title>
        <authorList>
            <person name="Mueller A.J."/>
            <person name="Daebeler A."/>
            <person name="Herbold C.W."/>
            <person name="Kirkegaard R.H."/>
            <person name="Daims H."/>
        </authorList>
    </citation>
    <scope>NUCLEOTIDE SEQUENCE [LARGE SCALE GENOMIC DNA]</scope>
    <source>
        <strain evidence="3 4">VA</strain>
    </source>
</reference>
<dbReference type="Proteomes" id="UP001302719">
    <property type="component" value="Chromosome"/>
</dbReference>
<organism evidence="3 4">
    <name type="scientific">Candidatus Nitrospira allomarina</name>
    <dbReference type="NCBI Taxonomy" id="3020900"/>
    <lineage>
        <taxon>Bacteria</taxon>
        <taxon>Pseudomonadati</taxon>
        <taxon>Nitrospirota</taxon>
        <taxon>Nitrospiria</taxon>
        <taxon>Nitrospirales</taxon>
        <taxon>Nitrospiraceae</taxon>
        <taxon>Nitrospira</taxon>
    </lineage>
</organism>
<sequence>MIHRHPITILCLALGLIMLPSGVSLAKSGGRSSMPSSDLQTIRGIVKPVVEAVLASEIQALVKRMPFRDGDAFKMGDILVEFECAKYRAELSAAQADLDARQKTVINNEELAALHGIGRLEVDISLAELKKAQAVLTRAQVIVQGCRIPAPFAGHVVKTLVHPYESVNPYDDLVSIVSNQDLDIELILPSSSLRWIAKNSPFSFSIDETQKDYSAEVVEIGPRVDPVSQTIRVFGRFHKHPTGVLAGMSGSAKFPEGTFPTQSTFTPSTKPAASPTSTSKQTAKH</sequence>
<dbReference type="SUPFAM" id="SSF111369">
    <property type="entry name" value="HlyD-like secretion proteins"/>
    <property type="match status" value="1"/>
</dbReference>
<dbReference type="EMBL" id="CP116967">
    <property type="protein sequence ID" value="WNM57806.1"/>
    <property type="molecule type" value="Genomic_DNA"/>
</dbReference>
<dbReference type="Gene3D" id="1.10.287.470">
    <property type="entry name" value="Helix hairpin bin"/>
    <property type="match status" value="1"/>
</dbReference>
<comment type="similarity">
    <text evidence="1">Belongs to the membrane fusion protein (MFP) (TC 8.A.1) family.</text>
</comment>
<dbReference type="Gene3D" id="2.40.50.100">
    <property type="match status" value="1"/>
</dbReference>
<feature type="compositionally biased region" description="Low complexity" evidence="2">
    <location>
        <begin position="258"/>
        <end position="285"/>
    </location>
</feature>
<proteinExistence type="inferred from homology"/>
<dbReference type="GO" id="GO:1990281">
    <property type="term" value="C:efflux pump complex"/>
    <property type="evidence" value="ECO:0007669"/>
    <property type="project" value="TreeGrafter"/>
</dbReference>
<dbReference type="KEGG" id="nall:PP769_17820"/>
<dbReference type="AlphaFoldDB" id="A0AA96GHH9"/>
<name>A0AA96GHH9_9BACT</name>
<dbReference type="PANTHER" id="PTHR30469">
    <property type="entry name" value="MULTIDRUG RESISTANCE PROTEIN MDTA"/>
    <property type="match status" value="1"/>
</dbReference>
<evidence type="ECO:0000313" key="4">
    <source>
        <dbReference type="Proteomes" id="UP001302719"/>
    </source>
</evidence>
<dbReference type="Gene3D" id="2.40.30.170">
    <property type="match status" value="1"/>
</dbReference>